<dbReference type="Gene3D" id="1.10.150.320">
    <property type="entry name" value="Photosystem II 12 kDa extrinsic protein"/>
    <property type="match status" value="1"/>
</dbReference>
<evidence type="ECO:0000259" key="2">
    <source>
        <dbReference type="SMART" id="SM00849"/>
    </source>
</evidence>
<dbReference type="Pfam" id="PF12836">
    <property type="entry name" value="HHH_3"/>
    <property type="match status" value="1"/>
</dbReference>
<keyword evidence="3" id="KW-0378">Hydrolase</keyword>
<sequence>MKRIVFLFFLLVLMTAAGCQEASPDVIPDDELGRLQYLNLNSAYDDGDERYPNRGQYELPDLYIHYIDVGQGDATLLHSEDFTALIDTGRHDQTDVVDYLEEQNVNEIDLLIGSHVHADHIGQMDKIIEGFNVKEIWMNGDDHTTATFERVVDAILNADVTYEEPRHGDSEIYGNATFTVLHPETLTEHKNNNSLVIKVAYGDQSFLFTGDIEEGAENELLKRDVTLQSDVLKVSHHGSSSSNSEAFLNAVEPSLAIYSAGEGNPFDHPHDDVLNRLEAIGTNVYGTDVSGNIVVKTNGRDYSVKASEEKDAGTCYAGMVAVNRATVEELQEISQIGPARAEQILNLRPFTSYEDFLRIEGIGQEHLTSIEQQGLACFDD</sequence>
<dbReference type="Proteomes" id="UP000741863">
    <property type="component" value="Unassembled WGS sequence"/>
</dbReference>
<accession>A0ABS2PGL5</accession>
<feature type="signal peptide" evidence="1">
    <location>
        <begin position="1"/>
        <end position="22"/>
    </location>
</feature>
<feature type="chain" id="PRO_5046509589" evidence="1">
    <location>
        <begin position="23"/>
        <end position="380"/>
    </location>
</feature>
<dbReference type="PANTHER" id="PTHR30619:SF7">
    <property type="entry name" value="BETA-LACTAMASE DOMAIN PROTEIN"/>
    <property type="match status" value="1"/>
</dbReference>
<dbReference type="EMBL" id="JAFBEC010000014">
    <property type="protein sequence ID" value="MBM7634579.1"/>
    <property type="molecule type" value="Genomic_DNA"/>
</dbReference>
<dbReference type="Gene3D" id="3.60.15.10">
    <property type="entry name" value="Ribonuclease Z/Hydroxyacylglutathione hydrolase-like"/>
    <property type="match status" value="1"/>
</dbReference>
<dbReference type="SUPFAM" id="SSF81585">
    <property type="entry name" value="PsbU/PolX domain-like"/>
    <property type="match status" value="1"/>
</dbReference>
<reference evidence="3 4" key="1">
    <citation type="submission" date="2021-01" db="EMBL/GenBank/DDBJ databases">
        <title>Genomic Encyclopedia of Type Strains, Phase IV (KMG-IV): sequencing the most valuable type-strain genomes for metagenomic binning, comparative biology and taxonomic classification.</title>
        <authorList>
            <person name="Goeker M."/>
        </authorList>
    </citation>
    <scope>NUCLEOTIDE SEQUENCE [LARGE SCALE GENOMIC DNA]</scope>
    <source>
        <strain evidence="3 4">DSM 25540</strain>
    </source>
</reference>
<evidence type="ECO:0000313" key="3">
    <source>
        <dbReference type="EMBL" id="MBM7634579.1"/>
    </source>
</evidence>
<dbReference type="PROSITE" id="PS51257">
    <property type="entry name" value="PROKAR_LIPOPROTEIN"/>
    <property type="match status" value="1"/>
</dbReference>
<dbReference type="Pfam" id="PF00753">
    <property type="entry name" value="Lactamase_B"/>
    <property type="match status" value="1"/>
</dbReference>
<evidence type="ECO:0000313" key="4">
    <source>
        <dbReference type="Proteomes" id="UP000741863"/>
    </source>
</evidence>
<keyword evidence="1" id="KW-0732">Signal</keyword>
<gene>
    <name evidence="3" type="ORF">JOD17_003701</name>
</gene>
<name>A0ABS2PGL5_9BACL</name>
<dbReference type="CDD" id="cd07731">
    <property type="entry name" value="ComA-like_MBL-fold"/>
    <property type="match status" value="1"/>
</dbReference>
<dbReference type="InterPro" id="IPR001279">
    <property type="entry name" value="Metallo-B-lactamas"/>
</dbReference>
<dbReference type="GO" id="GO:0016787">
    <property type="term" value="F:hydrolase activity"/>
    <property type="evidence" value="ECO:0007669"/>
    <property type="project" value="UniProtKB-KW"/>
</dbReference>
<dbReference type="SUPFAM" id="SSF56281">
    <property type="entry name" value="Metallo-hydrolase/oxidoreductase"/>
    <property type="match status" value="1"/>
</dbReference>
<organism evidence="3 4">
    <name type="scientific">Geomicrobium sediminis</name>
    <dbReference type="NCBI Taxonomy" id="1347788"/>
    <lineage>
        <taxon>Bacteria</taxon>
        <taxon>Bacillati</taxon>
        <taxon>Bacillota</taxon>
        <taxon>Bacilli</taxon>
        <taxon>Bacillales</taxon>
        <taxon>Geomicrobium</taxon>
    </lineage>
</organism>
<dbReference type="InterPro" id="IPR035681">
    <property type="entry name" value="ComA-like_MBL"/>
</dbReference>
<keyword evidence="4" id="KW-1185">Reference proteome</keyword>
<dbReference type="SMART" id="SM00849">
    <property type="entry name" value="Lactamase_B"/>
    <property type="match status" value="1"/>
</dbReference>
<dbReference type="InterPro" id="IPR036866">
    <property type="entry name" value="RibonucZ/Hydroxyglut_hydro"/>
</dbReference>
<dbReference type="PANTHER" id="PTHR30619">
    <property type="entry name" value="DNA INTERNALIZATION/COMPETENCE PROTEIN COMEC/REC2"/>
    <property type="match status" value="1"/>
</dbReference>
<evidence type="ECO:0000256" key="1">
    <source>
        <dbReference type="SAM" id="SignalP"/>
    </source>
</evidence>
<protein>
    <submittedName>
        <fullName evidence="3">Beta-lactamase superfamily II metal-dependent hydrolase</fullName>
    </submittedName>
</protein>
<feature type="domain" description="Metallo-beta-lactamase" evidence="2">
    <location>
        <begin position="71"/>
        <end position="262"/>
    </location>
</feature>
<dbReference type="InterPro" id="IPR052159">
    <property type="entry name" value="Competence_DNA_uptake"/>
</dbReference>
<proteinExistence type="predicted"/>
<comment type="caution">
    <text evidence="3">The sequence shown here is derived from an EMBL/GenBank/DDBJ whole genome shotgun (WGS) entry which is preliminary data.</text>
</comment>
<dbReference type="RefSeq" id="WP_204699396.1">
    <property type="nucleotide sequence ID" value="NZ_JAFBEC010000014.1"/>
</dbReference>